<dbReference type="InterPro" id="IPR010982">
    <property type="entry name" value="Lambda_DNA-bd_dom_sf"/>
</dbReference>
<dbReference type="GO" id="GO:0003677">
    <property type="term" value="F:DNA binding"/>
    <property type="evidence" value="ECO:0007669"/>
    <property type="project" value="InterPro"/>
</dbReference>
<dbReference type="CDD" id="cd00093">
    <property type="entry name" value="HTH_XRE"/>
    <property type="match status" value="1"/>
</dbReference>
<reference evidence="1 2" key="1">
    <citation type="submission" date="2018-05" db="EMBL/GenBank/DDBJ databases">
        <title>Genomic Encyclopedia of Type Strains, Phase IV (KMG-IV): sequencing the most valuable type-strain genomes for metagenomic binning, comparative biology and taxonomic classification.</title>
        <authorList>
            <person name="Goeker M."/>
        </authorList>
    </citation>
    <scope>NUCLEOTIDE SEQUENCE [LARGE SCALE GENOMIC DNA]</scope>
    <source>
        <strain evidence="1 2">DSM 44704</strain>
    </source>
</reference>
<keyword evidence="2" id="KW-1185">Reference proteome</keyword>
<gene>
    <name evidence="1" type="ORF">DFR70_103194</name>
</gene>
<evidence type="ECO:0000313" key="1">
    <source>
        <dbReference type="EMBL" id="PXX66446.1"/>
    </source>
</evidence>
<dbReference type="Gene3D" id="1.10.260.40">
    <property type="entry name" value="lambda repressor-like DNA-binding domains"/>
    <property type="match status" value="1"/>
</dbReference>
<dbReference type="InterPro" id="IPR011990">
    <property type="entry name" value="TPR-like_helical_dom_sf"/>
</dbReference>
<dbReference type="EMBL" id="QJKF01000003">
    <property type="protein sequence ID" value="PXX66446.1"/>
    <property type="molecule type" value="Genomic_DNA"/>
</dbReference>
<name>A0A318K8Y9_9NOCA</name>
<accession>A0A318K8Y9</accession>
<proteinExistence type="predicted"/>
<evidence type="ECO:0008006" key="3">
    <source>
        <dbReference type="Google" id="ProtNLM"/>
    </source>
</evidence>
<comment type="caution">
    <text evidence="1">The sequence shown here is derived from an EMBL/GenBank/DDBJ whole genome shotgun (WGS) entry which is preliminary data.</text>
</comment>
<evidence type="ECO:0000313" key="2">
    <source>
        <dbReference type="Proteomes" id="UP000247569"/>
    </source>
</evidence>
<dbReference type="InterPro" id="IPR001387">
    <property type="entry name" value="Cro/C1-type_HTH"/>
</dbReference>
<sequence length="293" mass="31646">MGVGLRQMSRKTRFSYGYLSDIENGKRPVPPAVIAAYRDVLGNDPVLDVERLTATMADPSLVGVSALEDISVILQRTRRLEDQIGTALVIPAVRGIDGAARALVSADGASLASEVATYRGWLEHVAGNFTLADKALTDAAKLAEESGDASLVEHALSFLAYTAWHRGDSARANDVTEAAIRVPKAHPVLGAYDRYQQAELLAAQGDRSRAVRALHRADKAAESTDGLDLPRHGYWYVEGFWGVQRGVVLSLLGRESEAVREATAGVAALPTEFQHAEWLGIMLNRICPEMTIT</sequence>
<dbReference type="SUPFAM" id="SSF48452">
    <property type="entry name" value="TPR-like"/>
    <property type="match status" value="1"/>
</dbReference>
<organism evidence="1 2">
    <name type="scientific">Nocardia tenerifensis</name>
    <dbReference type="NCBI Taxonomy" id="228006"/>
    <lineage>
        <taxon>Bacteria</taxon>
        <taxon>Bacillati</taxon>
        <taxon>Actinomycetota</taxon>
        <taxon>Actinomycetes</taxon>
        <taxon>Mycobacteriales</taxon>
        <taxon>Nocardiaceae</taxon>
        <taxon>Nocardia</taxon>
    </lineage>
</organism>
<protein>
    <recommendedName>
        <fullName evidence="3">Helix-turn-helix protein</fullName>
    </recommendedName>
</protein>
<dbReference type="Proteomes" id="UP000247569">
    <property type="component" value="Unassembled WGS sequence"/>
</dbReference>
<dbReference type="Gene3D" id="1.25.40.10">
    <property type="entry name" value="Tetratricopeptide repeat domain"/>
    <property type="match status" value="1"/>
</dbReference>
<dbReference type="AlphaFoldDB" id="A0A318K8Y9"/>